<comment type="caution">
    <text evidence="2">The sequence shown here is derived from an EMBL/GenBank/DDBJ whole genome shotgun (WGS) entry which is preliminary data.</text>
</comment>
<dbReference type="Pfam" id="PF12802">
    <property type="entry name" value="MarR_2"/>
    <property type="match status" value="1"/>
</dbReference>
<dbReference type="InterPro" id="IPR052526">
    <property type="entry name" value="HTH-type_Bedaq_tolerance"/>
</dbReference>
<dbReference type="RefSeq" id="WP_345703460.1">
    <property type="nucleotide sequence ID" value="NZ_BAABJP010000056.1"/>
</dbReference>
<dbReference type="InterPro" id="IPR036390">
    <property type="entry name" value="WH_DNA-bd_sf"/>
</dbReference>
<sequence length="155" mass="17203">MSQVTGEELMTALAALRRVVRRRLRQRLPGPHGNGSHPASGHIELLRYVERHPGTGVAAAARALHLAGNSVSTQVNQLVRDGMLRRESHPADRRAARLELTEGARNHLTGWRAARAELVDKALYRLPEADRRALADAMPALHRLLTELDEREEAP</sequence>
<dbReference type="InterPro" id="IPR036388">
    <property type="entry name" value="WH-like_DNA-bd_sf"/>
</dbReference>
<protein>
    <submittedName>
        <fullName evidence="2">MarR family transcriptional regulator</fullName>
    </submittedName>
</protein>
<dbReference type="Proteomes" id="UP001428817">
    <property type="component" value="Unassembled WGS sequence"/>
</dbReference>
<accession>A0ABP9R9D3</accession>
<dbReference type="InterPro" id="IPR000835">
    <property type="entry name" value="HTH_MarR-typ"/>
</dbReference>
<proteinExistence type="predicted"/>
<reference evidence="3" key="1">
    <citation type="journal article" date="2019" name="Int. J. Syst. Evol. Microbiol.">
        <title>The Global Catalogue of Microorganisms (GCM) 10K type strain sequencing project: providing services to taxonomists for standard genome sequencing and annotation.</title>
        <authorList>
            <consortium name="The Broad Institute Genomics Platform"/>
            <consortium name="The Broad Institute Genome Sequencing Center for Infectious Disease"/>
            <person name="Wu L."/>
            <person name="Ma J."/>
        </authorList>
    </citation>
    <scope>NUCLEOTIDE SEQUENCE [LARGE SCALE GENOMIC DNA]</scope>
    <source>
        <strain evidence="3">JCM 18303</strain>
    </source>
</reference>
<evidence type="ECO:0000313" key="2">
    <source>
        <dbReference type="EMBL" id="GAA5173475.1"/>
    </source>
</evidence>
<gene>
    <name evidence="2" type="ORF">GCM10023321_75170</name>
</gene>
<dbReference type="SUPFAM" id="SSF46785">
    <property type="entry name" value="Winged helix' DNA-binding domain"/>
    <property type="match status" value="1"/>
</dbReference>
<evidence type="ECO:0000259" key="1">
    <source>
        <dbReference type="PROSITE" id="PS50995"/>
    </source>
</evidence>
<dbReference type="PROSITE" id="PS50995">
    <property type="entry name" value="HTH_MARR_2"/>
    <property type="match status" value="1"/>
</dbReference>
<dbReference type="PANTHER" id="PTHR39515">
    <property type="entry name" value="CONSERVED PROTEIN"/>
    <property type="match status" value="1"/>
</dbReference>
<keyword evidence="3" id="KW-1185">Reference proteome</keyword>
<organism evidence="2 3">
    <name type="scientific">Pseudonocardia eucalypti</name>
    <dbReference type="NCBI Taxonomy" id="648755"/>
    <lineage>
        <taxon>Bacteria</taxon>
        <taxon>Bacillati</taxon>
        <taxon>Actinomycetota</taxon>
        <taxon>Actinomycetes</taxon>
        <taxon>Pseudonocardiales</taxon>
        <taxon>Pseudonocardiaceae</taxon>
        <taxon>Pseudonocardia</taxon>
    </lineage>
</organism>
<name>A0ABP9R9D3_9PSEU</name>
<dbReference type="PANTHER" id="PTHR39515:SF2">
    <property type="entry name" value="HTH-TYPE TRANSCRIPTIONAL REGULATOR RV0880"/>
    <property type="match status" value="1"/>
</dbReference>
<dbReference type="SMART" id="SM00347">
    <property type="entry name" value="HTH_MARR"/>
    <property type="match status" value="1"/>
</dbReference>
<dbReference type="Gene3D" id="1.10.10.10">
    <property type="entry name" value="Winged helix-like DNA-binding domain superfamily/Winged helix DNA-binding domain"/>
    <property type="match status" value="1"/>
</dbReference>
<dbReference type="EMBL" id="BAABJP010000056">
    <property type="protein sequence ID" value="GAA5173475.1"/>
    <property type="molecule type" value="Genomic_DNA"/>
</dbReference>
<evidence type="ECO:0000313" key="3">
    <source>
        <dbReference type="Proteomes" id="UP001428817"/>
    </source>
</evidence>
<feature type="domain" description="HTH marR-type" evidence="1">
    <location>
        <begin position="6"/>
        <end position="150"/>
    </location>
</feature>